<name>A0A239EFN1_EKHLU</name>
<keyword evidence="1" id="KW-1133">Transmembrane helix</keyword>
<gene>
    <name evidence="2" type="ORF">SAMN05421640_0097</name>
</gene>
<protein>
    <submittedName>
        <fullName evidence="2">Uncharacterized protein</fullName>
    </submittedName>
</protein>
<keyword evidence="1" id="KW-0812">Transmembrane</keyword>
<accession>A0A239EFN1</accession>
<dbReference type="RefSeq" id="WP_089354886.1">
    <property type="nucleotide sequence ID" value="NZ_FZPD01000001.1"/>
</dbReference>
<feature type="transmembrane region" description="Helical" evidence="1">
    <location>
        <begin position="56"/>
        <end position="73"/>
    </location>
</feature>
<organism evidence="2 3">
    <name type="scientific">Ekhidna lutea</name>
    <dbReference type="NCBI Taxonomy" id="447679"/>
    <lineage>
        <taxon>Bacteria</taxon>
        <taxon>Pseudomonadati</taxon>
        <taxon>Bacteroidota</taxon>
        <taxon>Cytophagia</taxon>
        <taxon>Cytophagales</taxon>
        <taxon>Reichenbachiellaceae</taxon>
        <taxon>Ekhidna</taxon>
    </lineage>
</organism>
<feature type="transmembrane region" description="Helical" evidence="1">
    <location>
        <begin position="192"/>
        <end position="214"/>
    </location>
</feature>
<dbReference type="OrthoDB" id="771329at2"/>
<keyword evidence="1" id="KW-0472">Membrane</keyword>
<dbReference type="Proteomes" id="UP000198393">
    <property type="component" value="Unassembled WGS sequence"/>
</dbReference>
<evidence type="ECO:0000313" key="2">
    <source>
        <dbReference type="EMBL" id="SNS42823.1"/>
    </source>
</evidence>
<feature type="transmembrane region" description="Helical" evidence="1">
    <location>
        <begin position="220"/>
        <end position="241"/>
    </location>
</feature>
<proteinExistence type="predicted"/>
<dbReference type="AlphaFoldDB" id="A0A239EFN1"/>
<reference evidence="2 3" key="1">
    <citation type="submission" date="2017-06" db="EMBL/GenBank/DDBJ databases">
        <authorList>
            <person name="Kim H.J."/>
            <person name="Triplett B.A."/>
        </authorList>
    </citation>
    <scope>NUCLEOTIDE SEQUENCE [LARGE SCALE GENOMIC DNA]</scope>
    <source>
        <strain evidence="2 3">DSM 19307</strain>
    </source>
</reference>
<dbReference type="EMBL" id="FZPD01000001">
    <property type="protein sequence ID" value="SNS42823.1"/>
    <property type="molecule type" value="Genomic_DNA"/>
</dbReference>
<keyword evidence="3" id="KW-1185">Reference proteome</keyword>
<evidence type="ECO:0000313" key="3">
    <source>
        <dbReference type="Proteomes" id="UP000198393"/>
    </source>
</evidence>
<evidence type="ECO:0000256" key="1">
    <source>
        <dbReference type="SAM" id="Phobius"/>
    </source>
</evidence>
<sequence length="242" mass="28137">MKSSLLNKTIETQRLQLSRWHAFEYYFSVFFIVGLSVYMMFSDYIMRSEEFASSNLSFNSFFIGIGLLIFLNLRKKLKLQFYHLKVDYNQIQMALNQTKKDLGWNIVTNNENVIQAKRNWGNVSFGGELITIIPRQNGLLINSISDPDLRTPSLFFHKTNVRTFLINLYNVVNDTKIKKPEELENKWSTGNLIFRLVAYPFCLVSIITSIFFIIPEGNYTLGVGLSLFCLFYLVSDISRLIN</sequence>
<feature type="transmembrane region" description="Helical" evidence="1">
    <location>
        <begin position="21"/>
        <end position="41"/>
    </location>
</feature>